<evidence type="ECO:0000256" key="1">
    <source>
        <dbReference type="ARBA" id="ARBA00005233"/>
    </source>
</evidence>
<dbReference type="Pfam" id="PF00114">
    <property type="entry name" value="Pilin"/>
    <property type="match status" value="1"/>
</dbReference>
<dbReference type="SUPFAM" id="SSF54523">
    <property type="entry name" value="Pili subunits"/>
    <property type="match status" value="1"/>
</dbReference>
<comment type="similarity">
    <text evidence="1">Belongs to the N-Me-Phe pilin family.</text>
</comment>
<dbReference type="InterPro" id="IPR001082">
    <property type="entry name" value="Pilin"/>
</dbReference>
<feature type="transmembrane region" description="Helical" evidence="2">
    <location>
        <begin position="107"/>
        <end position="132"/>
    </location>
</feature>
<sequence length="247" mass="26559">MTDWYYHDPAQGRVGPLSAEQLRARYVDRRVQRDTLAWHAGAREWQPLDRYSEELQLDTVTPDASLPPPLPPVLAPAPSMAASRASTATRMPTRGAVPPKRGRSGCAIVAIVGAVAAVPVIAILAAIAIPAYQDYTVRAKTTAGLVGAASAMQRAVDEFHDARGRCPGNDDFAPLLRQFAAIEKTTTVRFGALADGSCAFEFTLHGNSAIEGRTWVFEAHADGDLAGWDCSGGDLPARYRPAHCRRP</sequence>
<organism evidence="4 5">
    <name type="scientific">Luteimonas notoginsengisoli</name>
    <dbReference type="NCBI Taxonomy" id="1578200"/>
    <lineage>
        <taxon>Bacteria</taxon>
        <taxon>Pseudomonadati</taxon>
        <taxon>Pseudomonadota</taxon>
        <taxon>Gammaproteobacteria</taxon>
        <taxon>Lysobacterales</taxon>
        <taxon>Lysobacteraceae</taxon>
        <taxon>Luteimonas</taxon>
    </lineage>
</organism>
<evidence type="ECO:0000259" key="3">
    <source>
        <dbReference type="Pfam" id="PF14237"/>
    </source>
</evidence>
<keyword evidence="5" id="KW-1185">Reference proteome</keyword>
<evidence type="ECO:0000313" key="5">
    <source>
        <dbReference type="Proteomes" id="UP001595724"/>
    </source>
</evidence>
<keyword evidence="2" id="KW-1133">Transmembrane helix</keyword>
<name>A0ABV7UUD0_9GAMM</name>
<comment type="caution">
    <text evidence="4">The sequence shown here is derived from an EMBL/GenBank/DDBJ whole genome shotgun (WGS) entry which is preliminary data.</text>
</comment>
<dbReference type="RefSeq" id="WP_386709492.1">
    <property type="nucleotide sequence ID" value="NZ_JBHRYF010000008.1"/>
</dbReference>
<reference evidence="5" key="1">
    <citation type="journal article" date="2019" name="Int. J. Syst. Evol. Microbiol.">
        <title>The Global Catalogue of Microorganisms (GCM) 10K type strain sequencing project: providing services to taxonomists for standard genome sequencing and annotation.</title>
        <authorList>
            <consortium name="The Broad Institute Genomics Platform"/>
            <consortium name="The Broad Institute Genome Sequencing Center for Infectious Disease"/>
            <person name="Wu L."/>
            <person name="Ma J."/>
        </authorList>
    </citation>
    <scope>NUCLEOTIDE SEQUENCE [LARGE SCALE GENOMIC DNA]</scope>
    <source>
        <strain evidence="5">KCTC 42211</strain>
    </source>
</reference>
<keyword evidence="2" id="KW-0812">Transmembrane</keyword>
<dbReference type="InterPro" id="IPR045584">
    <property type="entry name" value="Pilin-like"/>
</dbReference>
<dbReference type="Proteomes" id="UP001595724">
    <property type="component" value="Unassembled WGS sequence"/>
</dbReference>
<dbReference type="Pfam" id="PF14237">
    <property type="entry name" value="GYF_2"/>
    <property type="match status" value="1"/>
</dbReference>
<keyword evidence="2" id="KW-0472">Membrane</keyword>
<evidence type="ECO:0000256" key="2">
    <source>
        <dbReference type="SAM" id="Phobius"/>
    </source>
</evidence>
<evidence type="ECO:0000313" key="4">
    <source>
        <dbReference type="EMBL" id="MFC3660295.1"/>
    </source>
</evidence>
<protein>
    <submittedName>
        <fullName evidence="4">GYF domain-containing protein</fullName>
    </submittedName>
</protein>
<gene>
    <name evidence="4" type="ORF">ACFOM9_09480</name>
</gene>
<feature type="domain" description="GYF" evidence="3">
    <location>
        <begin position="4"/>
        <end position="51"/>
    </location>
</feature>
<dbReference type="InterPro" id="IPR025640">
    <property type="entry name" value="GYF_2"/>
</dbReference>
<proteinExistence type="inferred from homology"/>
<dbReference type="Gene3D" id="3.30.700.10">
    <property type="entry name" value="Glycoprotein, Type 4 Pilin"/>
    <property type="match status" value="1"/>
</dbReference>
<dbReference type="EMBL" id="JBHRYF010000008">
    <property type="protein sequence ID" value="MFC3660295.1"/>
    <property type="molecule type" value="Genomic_DNA"/>
</dbReference>
<accession>A0ABV7UUD0</accession>